<dbReference type="PANTHER" id="PTHR20371:SF1">
    <property type="entry name" value="ENOLASE-PHOSPHATASE E1"/>
    <property type="match status" value="1"/>
</dbReference>
<keyword evidence="3" id="KW-0486">Methionine biosynthesis</keyword>
<evidence type="ECO:0000256" key="4">
    <source>
        <dbReference type="SAM" id="MobiDB-lite"/>
    </source>
</evidence>
<dbReference type="Gene3D" id="3.40.50.1000">
    <property type="entry name" value="HAD superfamily/HAD-like"/>
    <property type="match status" value="1"/>
</dbReference>
<dbReference type="PANTHER" id="PTHR20371">
    <property type="entry name" value="ENOLASE-PHOSPHATASE E1"/>
    <property type="match status" value="1"/>
</dbReference>
<feature type="compositionally biased region" description="Basic and acidic residues" evidence="4">
    <location>
        <begin position="151"/>
        <end position="165"/>
    </location>
</feature>
<dbReference type="Proteomes" id="UP001303373">
    <property type="component" value="Chromosome 5"/>
</dbReference>
<reference evidence="5 6" key="1">
    <citation type="submission" date="2023-11" db="EMBL/GenBank/DDBJ databases">
        <title>An acidophilic fungus is an integral part of prey digestion in a carnivorous sundew plant.</title>
        <authorList>
            <person name="Tsai I.J."/>
        </authorList>
    </citation>
    <scope>NUCLEOTIDE SEQUENCE [LARGE SCALE GENOMIC DNA]</scope>
    <source>
        <strain evidence="5">169a</strain>
    </source>
</reference>
<dbReference type="GO" id="GO:0043874">
    <property type="term" value="F:acireductone synthase activity"/>
    <property type="evidence" value="ECO:0007669"/>
    <property type="project" value="InterPro"/>
</dbReference>
<dbReference type="CDD" id="cd01629">
    <property type="entry name" value="HAD_EP"/>
    <property type="match status" value="1"/>
</dbReference>
<dbReference type="InterPro" id="IPR036412">
    <property type="entry name" value="HAD-like_sf"/>
</dbReference>
<dbReference type="Gene3D" id="1.10.720.60">
    <property type="match status" value="1"/>
</dbReference>
<dbReference type="Pfam" id="PF00702">
    <property type="entry name" value="Hydrolase"/>
    <property type="match status" value="1"/>
</dbReference>
<name>A0AAQ3M423_9PEZI</name>
<evidence type="ECO:0000256" key="3">
    <source>
        <dbReference type="ARBA" id="ARBA00023167"/>
    </source>
</evidence>
<keyword evidence="6" id="KW-1185">Reference proteome</keyword>
<dbReference type="AlphaFoldDB" id="A0AAQ3M423"/>
<accession>A0AAQ3M423</accession>
<evidence type="ECO:0000313" key="6">
    <source>
        <dbReference type="Proteomes" id="UP001303373"/>
    </source>
</evidence>
<evidence type="ECO:0000256" key="2">
    <source>
        <dbReference type="ARBA" id="ARBA00022801"/>
    </source>
</evidence>
<dbReference type="InterPro" id="IPR023943">
    <property type="entry name" value="Enolase-ppase_E1"/>
</dbReference>
<proteinExistence type="predicted"/>
<dbReference type="EMBL" id="CP138584">
    <property type="protein sequence ID" value="WPH01204.1"/>
    <property type="molecule type" value="Genomic_DNA"/>
</dbReference>
<dbReference type="SUPFAM" id="SSF56784">
    <property type="entry name" value="HAD-like"/>
    <property type="match status" value="1"/>
</dbReference>
<dbReference type="InterPro" id="IPR023214">
    <property type="entry name" value="HAD_sf"/>
</dbReference>
<dbReference type="NCBIfam" id="TIGR01691">
    <property type="entry name" value="enolase-ppase"/>
    <property type="match status" value="1"/>
</dbReference>
<evidence type="ECO:0000256" key="1">
    <source>
        <dbReference type="ARBA" id="ARBA00022605"/>
    </source>
</evidence>
<dbReference type="GO" id="GO:0000287">
    <property type="term" value="F:magnesium ion binding"/>
    <property type="evidence" value="ECO:0007669"/>
    <property type="project" value="InterPro"/>
</dbReference>
<feature type="region of interest" description="Disordered" evidence="4">
    <location>
        <begin position="148"/>
        <end position="195"/>
    </location>
</feature>
<keyword evidence="1" id="KW-0028">Amino-acid biosynthesis</keyword>
<keyword evidence="2" id="KW-0378">Hydrolase</keyword>
<evidence type="ECO:0000313" key="5">
    <source>
        <dbReference type="EMBL" id="WPH01204.1"/>
    </source>
</evidence>
<gene>
    <name evidence="5" type="ORF">R9X50_00404000</name>
</gene>
<sequence>MNVNGIKCVLLDIEGTVCPISFVKETLFPYAIRALPDVLSTKWDEAEFRSYRDAFPEEYRSSPATLQAHVEDLTRRDVKVAYLKNLQGFLWEDGYTTGAYSTPLFPDVGPKLKAWRAQGLQVAIYSSGSVFAQKLLFGHINVDDTLGSKRQGVDGDAKTRGDSTGEGKATITTESATDDPSEKTDNASTIPKPKTEDMTSIISGWFDTTNAGLKADATSYTTIATALKWQPSEILFLSDNVHEVDAAIQAGMNSIVVDRPGNVPLSSEDQTRLKAIKSLESITLNLSN</sequence>
<protein>
    <submittedName>
        <fullName evidence="5">Enolase-phosphatase E1</fullName>
    </submittedName>
</protein>
<organism evidence="5 6">
    <name type="scientific">Acrodontium crateriforme</name>
    <dbReference type="NCBI Taxonomy" id="150365"/>
    <lineage>
        <taxon>Eukaryota</taxon>
        <taxon>Fungi</taxon>
        <taxon>Dikarya</taxon>
        <taxon>Ascomycota</taxon>
        <taxon>Pezizomycotina</taxon>
        <taxon>Dothideomycetes</taxon>
        <taxon>Dothideomycetidae</taxon>
        <taxon>Mycosphaerellales</taxon>
        <taxon>Teratosphaeriaceae</taxon>
        <taxon>Acrodontium</taxon>
    </lineage>
</organism>
<dbReference type="GO" id="GO:0019509">
    <property type="term" value="P:L-methionine salvage from methylthioadenosine"/>
    <property type="evidence" value="ECO:0007669"/>
    <property type="project" value="InterPro"/>
</dbReference>